<dbReference type="OrthoDB" id="264354at2759"/>
<name>A0A066VF53_TILAU</name>
<dbReference type="GO" id="GO:0042134">
    <property type="term" value="F:rRNA primary transcript binding"/>
    <property type="evidence" value="ECO:0007669"/>
    <property type="project" value="InterPro"/>
</dbReference>
<dbReference type="HOGENOM" id="CLU_040063_3_0_1"/>
<dbReference type="InterPro" id="IPR044281">
    <property type="entry name" value="IMP4/RPF1"/>
</dbReference>
<dbReference type="Proteomes" id="UP000027361">
    <property type="component" value="Unassembled WGS sequence"/>
</dbReference>
<keyword evidence="4" id="KW-1185">Reference proteome</keyword>
<feature type="compositionally biased region" description="Basic and acidic residues" evidence="1">
    <location>
        <begin position="22"/>
        <end position="38"/>
    </location>
</feature>
<feature type="domain" description="Brix" evidence="2">
    <location>
        <begin position="192"/>
        <end position="379"/>
    </location>
</feature>
<dbReference type="FunCoup" id="A0A066VF53">
    <property type="interactions" value="481"/>
</dbReference>
<dbReference type="InterPro" id="IPR007109">
    <property type="entry name" value="Brix"/>
</dbReference>
<dbReference type="EMBL" id="JMSN01000111">
    <property type="protein sequence ID" value="KDN38928.1"/>
    <property type="molecule type" value="Genomic_DNA"/>
</dbReference>
<dbReference type="InParanoid" id="A0A066VF53"/>
<dbReference type="GO" id="GO:0030687">
    <property type="term" value="C:preribosome, large subunit precursor"/>
    <property type="evidence" value="ECO:0007669"/>
    <property type="project" value="TreeGrafter"/>
</dbReference>
<feature type="compositionally biased region" description="Acidic residues" evidence="1">
    <location>
        <begin position="113"/>
        <end position="127"/>
    </location>
</feature>
<reference evidence="3 4" key="1">
    <citation type="submission" date="2014-05" db="EMBL/GenBank/DDBJ databases">
        <title>Draft genome sequence of a rare smut relative, Tilletiaria anomala UBC 951.</title>
        <authorList>
            <consortium name="DOE Joint Genome Institute"/>
            <person name="Toome M."/>
            <person name="Kuo A."/>
            <person name="Henrissat B."/>
            <person name="Lipzen A."/>
            <person name="Tritt A."/>
            <person name="Yoshinaga Y."/>
            <person name="Zane M."/>
            <person name="Barry K."/>
            <person name="Grigoriev I.V."/>
            <person name="Spatafora J.W."/>
            <person name="Aimea M.C."/>
        </authorList>
    </citation>
    <scope>NUCLEOTIDE SEQUENCE [LARGE SCALE GENOMIC DNA]</scope>
    <source>
        <strain evidence="3 4">UBC 951</strain>
    </source>
</reference>
<sequence length="455" mass="50087">MVKAPRTSAKGGNVTHVGNKAKRQELVRAYKKEKNKEKLLRRKTQAKEEVLGGEEGARKKAQRLAKNVPRTIENTREFNPTILNAPNTHPGRGPTNAVASTSAMTLDSGDEGRSDEDEEERQSEDDEAAKQDGAAEDADAEGVDADADEYDDASDIEDGAEDVEDSDVDMDPHAPPALLITTALPHNATSPHLNSLNARSHPFERTRQFIKELLNVFPGAEYRSRAKAKGVGLGKIAGWARKRGYNGMVVIGEDASSKLPVYLTIIGLPKGPTAFFRLTSISIGKEIYGHARPTPHTPELILNNFTTTLGHTVGGVFQSLFPKIPQLEGRQVVTAHNQRDYIFFRRHRYMFASQDKAKLQEIGPRFTLKLRSLKKGLPKGAGQWDGIVDFDGTGECVDPKGEKADEAEALREMDVGESASATSKVKKAQRGDEVVDGLEFEWKPKMSVSRRNFYL</sequence>
<accession>A0A066VF53</accession>
<protein>
    <submittedName>
        <fullName evidence="3">Brix-domain-containing protein</fullName>
    </submittedName>
</protein>
<dbReference type="Pfam" id="PF04427">
    <property type="entry name" value="Brix"/>
    <property type="match status" value="1"/>
</dbReference>
<dbReference type="GO" id="GO:0000460">
    <property type="term" value="P:maturation of 5.8S rRNA"/>
    <property type="evidence" value="ECO:0007669"/>
    <property type="project" value="TreeGrafter"/>
</dbReference>
<dbReference type="GO" id="GO:0000470">
    <property type="term" value="P:maturation of LSU-rRNA"/>
    <property type="evidence" value="ECO:0007669"/>
    <property type="project" value="TreeGrafter"/>
</dbReference>
<comment type="caution">
    <text evidence="3">The sequence shown here is derived from an EMBL/GenBank/DDBJ whole genome shotgun (WGS) entry which is preliminary data.</text>
</comment>
<feature type="compositionally biased region" description="Basic and acidic residues" evidence="1">
    <location>
        <begin position="45"/>
        <end position="58"/>
    </location>
</feature>
<dbReference type="SUPFAM" id="SSF52954">
    <property type="entry name" value="Class II aaRS ABD-related"/>
    <property type="match status" value="1"/>
</dbReference>
<dbReference type="SMART" id="SM00879">
    <property type="entry name" value="Brix"/>
    <property type="match status" value="1"/>
</dbReference>
<proteinExistence type="predicted"/>
<evidence type="ECO:0000313" key="4">
    <source>
        <dbReference type="Proteomes" id="UP000027361"/>
    </source>
</evidence>
<feature type="compositionally biased region" description="Acidic residues" evidence="1">
    <location>
        <begin position="134"/>
        <end position="153"/>
    </location>
</feature>
<feature type="region of interest" description="Disordered" evidence="1">
    <location>
        <begin position="1"/>
        <end position="153"/>
    </location>
</feature>
<dbReference type="PANTHER" id="PTHR22734:SF3">
    <property type="entry name" value="RIBOSOME PRODUCTION FACTOR 1"/>
    <property type="match status" value="1"/>
</dbReference>
<dbReference type="PROSITE" id="PS50833">
    <property type="entry name" value="BRIX"/>
    <property type="match status" value="1"/>
</dbReference>
<gene>
    <name evidence="3" type="ORF">K437DRAFT_276144</name>
</gene>
<evidence type="ECO:0000313" key="3">
    <source>
        <dbReference type="EMBL" id="KDN38928.1"/>
    </source>
</evidence>
<dbReference type="GeneID" id="25266695"/>
<dbReference type="RefSeq" id="XP_013240866.1">
    <property type="nucleotide sequence ID" value="XM_013385412.1"/>
</dbReference>
<dbReference type="OMA" id="HFSVSNW"/>
<dbReference type="GO" id="GO:0005730">
    <property type="term" value="C:nucleolus"/>
    <property type="evidence" value="ECO:0007669"/>
    <property type="project" value="TreeGrafter"/>
</dbReference>
<dbReference type="AlphaFoldDB" id="A0A066VF53"/>
<evidence type="ECO:0000259" key="2">
    <source>
        <dbReference type="PROSITE" id="PS50833"/>
    </source>
</evidence>
<organism evidence="3 4">
    <name type="scientific">Tilletiaria anomala (strain ATCC 24038 / CBS 436.72 / UBC 951)</name>
    <dbReference type="NCBI Taxonomy" id="1037660"/>
    <lineage>
        <taxon>Eukaryota</taxon>
        <taxon>Fungi</taxon>
        <taxon>Dikarya</taxon>
        <taxon>Basidiomycota</taxon>
        <taxon>Ustilaginomycotina</taxon>
        <taxon>Exobasidiomycetes</taxon>
        <taxon>Georgefischeriales</taxon>
        <taxon>Tilletiariaceae</taxon>
        <taxon>Tilletiaria</taxon>
    </lineage>
</organism>
<dbReference type="STRING" id="1037660.A0A066VF53"/>
<dbReference type="Gene3D" id="3.40.50.10480">
    <property type="entry name" value="Probable brix-domain ribosomal biogenesis protein"/>
    <property type="match status" value="1"/>
</dbReference>
<evidence type="ECO:0000256" key="1">
    <source>
        <dbReference type="SAM" id="MobiDB-lite"/>
    </source>
</evidence>
<dbReference type="PANTHER" id="PTHR22734">
    <property type="entry name" value="U3 SMALL NUCLEOLAR RIBONUCLEOPROTEIN PROTEIN IMP4"/>
    <property type="match status" value="1"/>
</dbReference>
<feature type="compositionally biased region" description="Polar residues" evidence="1">
    <location>
        <begin position="77"/>
        <end position="87"/>
    </location>
</feature>